<dbReference type="OrthoDB" id="9814402at2"/>
<dbReference type="Proteomes" id="UP000028945">
    <property type="component" value="Chromosome"/>
</dbReference>
<evidence type="ECO:0000256" key="8">
    <source>
        <dbReference type="ARBA" id="ARBA00023163"/>
    </source>
</evidence>
<evidence type="ECO:0000259" key="11">
    <source>
        <dbReference type="Pfam" id="PF04963"/>
    </source>
</evidence>
<sequence>MNAVKSDVLRGYNNGMVNLNTQLGIKQQQQLHLTQSMRQSLQMLQCSSLTLHEILQEMALSNPLLSYEPAVAYSSSDEDMNLDIDAKESLLDYLDQQISSLMLDDDMHLLVKFLAFHLDERGYLIDELPDLFEELEQYDDVDVSMPMLQQALSHLQSLEPAGIGARNLNECLSLQLARMAPVATVVLAQKMLKQIASSWSKIDLKAMQKAFRVSLGEVQQAYQLLTHLNTSPGSQWSPQDVSYIVPDVLVKKENEAFTVSLNPQVCPTLQINQEYATLIQTHKKEMAKPLEQAKQAIGQLASRLETISKVAILVMKAQQGFLEKGVEGLLPLTLKDIASLVPCHVSTVSRTIHQKYIDTPWGVFELKFFFGSGVACRDQNADESKVISAKVVKQHIQKMMAQENKERPLSDMQIQLLLSKKGIFIARRTVSKYRESMGWPNRAKRRLKYQLLDVSVQSDR</sequence>
<keyword evidence="4 9" id="KW-0548">Nucleotidyltransferase</keyword>
<dbReference type="KEGG" id="bpsi:IX83_00665"/>
<dbReference type="eggNOG" id="COG1508">
    <property type="taxonomic scope" value="Bacteria"/>
</dbReference>
<evidence type="ECO:0000256" key="6">
    <source>
        <dbReference type="ARBA" id="ARBA00023082"/>
    </source>
</evidence>
<evidence type="ECO:0000256" key="3">
    <source>
        <dbReference type="ARBA" id="ARBA00022679"/>
    </source>
</evidence>
<keyword evidence="13" id="KW-1185">Reference proteome</keyword>
<dbReference type="PRINTS" id="PR00045">
    <property type="entry name" value="SIGMA54FCT"/>
</dbReference>
<evidence type="ECO:0000256" key="1">
    <source>
        <dbReference type="ARBA" id="ARBA00008798"/>
    </source>
</evidence>
<protein>
    <recommendedName>
        <fullName evidence="9">RNA polymerase sigma-54 factor</fullName>
    </recommendedName>
</protein>
<evidence type="ECO:0000256" key="4">
    <source>
        <dbReference type="ARBA" id="ARBA00022695"/>
    </source>
</evidence>
<proteinExistence type="inferred from homology"/>
<dbReference type="Gene3D" id="1.10.10.1330">
    <property type="entry name" value="RNA polymerase sigma-54 factor, core-binding domain"/>
    <property type="match status" value="1"/>
</dbReference>
<dbReference type="InterPro" id="IPR007046">
    <property type="entry name" value="RNA_pol_sigma_54_core-bd"/>
</dbReference>
<dbReference type="Pfam" id="PF04963">
    <property type="entry name" value="Sigma54_CBD"/>
    <property type="match status" value="1"/>
</dbReference>
<dbReference type="GO" id="GO:0016987">
    <property type="term" value="F:sigma factor activity"/>
    <property type="evidence" value="ECO:0007669"/>
    <property type="project" value="UniProtKB-KW"/>
</dbReference>
<evidence type="ECO:0000259" key="10">
    <source>
        <dbReference type="Pfam" id="PF04552"/>
    </source>
</evidence>
<feature type="domain" description="RNA polymerase sigma factor 54 core-binding" evidence="11">
    <location>
        <begin position="85"/>
        <end position="275"/>
    </location>
</feature>
<dbReference type="Pfam" id="PF04552">
    <property type="entry name" value="Sigma54_DBD"/>
    <property type="match status" value="1"/>
</dbReference>
<dbReference type="PANTHER" id="PTHR32248:SF4">
    <property type="entry name" value="RNA POLYMERASE SIGMA-54 FACTOR"/>
    <property type="match status" value="1"/>
</dbReference>
<dbReference type="HOGENOM" id="CLU_020569_1_1_4"/>
<dbReference type="RefSeq" id="WP_038497988.1">
    <property type="nucleotide sequence ID" value="NZ_AFWK01000054.1"/>
</dbReference>
<keyword evidence="8 9" id="KW-0804">Transcription</keyword>
<evidence type="ECO:0000256" key="5">
    <source>
        <dbReference type="ARBA" id="ARBA00023015"/>
    </source>
</evidence>
<dbReference type="PANTHER" id="PTHR32248">
    <property type="entry name" value="RNA POLYMERASE SIGMA-54 FACTOR"/>
    <property type="match status" value="1"/>
</dbReference>
<dbReference type="InterPro" id="IPR007634">
    <property type="entry name" value="RNA_pol_sigma_54_DNA-bd"/>
</dbReference>
<comment type="function">
    <text evidence="9">Sigma factors are initiation factors that promote the attachment of RNA polymerase to specific initiation sites and are then released.</text>
</comment>
<dbReference type="PROSITE" id="PS00717">
    <property type="entry name" value="SIGMA54_1"/>
    <property type="match status" value="1"/>
</dbReference>
<name>A0A077DBI4_9BURK</name>
<keyword evidence="6 9" id="KW-0731">Sigma factor</keyword>
<feature type="domain" description="RNA polymerase sigma factor 54 DNA-binding" evidence="10">
    <location>
        <begin position="284"/>
        <end position="446"/>
    </location>
</feature>
<evidence type="ECO:0000256" key="9">
    <source>
        <dbReference type="PIRNR" id="PIRNR000774"/>
    </source>
</evidence>
<keyword evidence="5 9" id="KW-0805">Transcription regulation</keyword>
<dbReference type="GO" id="GO:0006352">
    <property type="term" value="P:DNA-templated transcription initiation"/>
    <property type="evidence" value="ECO:0007669"/>
    <property type="project" value="InterPro"/>
</dbReference>
<gene>
    <name evidence="12" type="ORF">IX83_00665</name>
</gene>
<keyword evidence="7 9" id="KW-0238">DNA-binding</keyword>
<organism evidence="12 13">
    <name type="scientific">Basilea psittacipulmonis DSM 24701</name>
    <dbReference type="NCBI Taxonomy" id="1072685"/>
    <lineage>
        <taxon>Bacteria</taxon>
        <taxon>Pseudomonadati</taxon>
        <taxon>Pseudomonadota</taxon>
        <taxon>Betaproteobacteria</taxon>
        <taxon>Burkholderiales</taxon>
        <taxon>Alcaligenaceae</taxon>
        <taxon>Basilea</taxon>
    </lineage>
</organism>
<evidence type="ECO:0000313" key="13">
    <source>
        <dbReference type="Proteomes" id="UP000028945"/>
    </source>
</evidence>
<dbReference type="NCBIfam" id="TIGR02395">
    <property type="entry name" value="rpoN_sigma"/>
    <property type="match status" value="1"/>
</dbReference>
<dbReference type="Gene3D" id="1.10.10.60">
    <property type="entry name" value="Homeodomain-like"/>
    <property type="match status" value="1"/>
</dbReference>
<dbReference type="InterPro" id="IPR038709">
    <property type="entry name" value="RpoN_core-bd_sf"/>
</dbReference>
<keyword evidence="2 9" id="KW-0240">DNA-directed RNA polymerase</keyword>
<evidence type="ECO:0000313" key="12">
    <source>
        <dbReference type="EMBL" id="AIL32034.1"/>
    </source>
</evidence>
<evidence type="ECO:0000256" key="7">
    <source>
        <dbReference type="ARBA" id="ARBA00023125"/>
    </source>
</evidence>
<dbReference type="GO" id="GO:0016779">
    <property type="term" value="F:nucleotidyltransferase activity"/>
    <property type="evidence" value="ECO:0007669"/>
    <property type="project" value="UniProtKB-KW"/>
</dbReference>
<keyword evidence="3 9" id="KW-0808">Transferase</keyword>
<dbReference type="InterPro" id="IPR000394">
    <property type="entry name" value="RNA_pol_sigma_54"/>
</dbReference>
<dbReference type="STRING" id="1072685.IX83_00665"/>
<dbReference type="PROSITE" id="PS50044">
    <property type="entry name" value="SIGMA54_3"/>
    <property type="match status" value="1"/>
</dbReference>
<accession>A0A077DBI4</accession>
<dbReference type="Pfam" id="PF00309">
    <property type="entry name" value="Sigma54_AID"/>
    <property type="match status" value="1"/>
</dbReference>
<dbReference type="EMBL" id="CP009238">
    <property type="protein sequence ID" value="AIL32034.1"/>
    <property type="molecule type" value="Genomic_DNA"/>
</dbReference>
<dbReference type="PIRSF" id="PIRSF000774">
    <property type="entry name" value="RpoN"/>
    <property type="match status" value="1"/>
</dbReference>
<dbReference type="GO" id="GO:0001216">
    <property type="term" value="F:DNA-binding transcription activator activity"/>
    <property type="evidence" value="ECO:0007669"/>
    <property type="project" value="InterPro"/>
</dbReference>
<dbReference type="GO" id="GO:0003677">
    <property type="term" value="F:DNA binding"/>
    <property type="evidence" value="ECO:0007669"/>
    <property type="project" value="UniProtKB-KW"/>
</dbReference>
<comment type="similarity">
    <text evidence="1 9">Belongs to the sigma-54 factor family.</text>
</comment>
<dbReference type="AlphaFoldDB" id="A0A077DBI4"/>
<reference evidence="12 13" key="1">
    <citation type="journal article" date="2014" name="BMC Genomics">
        <title>A genomic perspective on a new bacterial genus and species from the Alcaligenaceae family, Basilea psittacipulmonis.</title>
        <authorList>
            <person name="Whiteson K.L."/>
            <person name="Hernandez D."/>
            <person name="Lazarevic V."/>
            <person name="Gaia N."/>
            <person name="Farinelli L."/>
            <person name="Francois P."/>
            <person name="Pilo P."/>
            <person name="Frey J."/>
            <person name="Schrenzel J."/>
        </authorList>
    </citation>
    <scope>NUCLEOTIDE SEQUENCE [LARGE SCALE GENOMIC DNA]</scope>
    <source>
        <strain evidence="12 13">DSM 24701</strain>
    </source>
</reference>
<dbReference type="GO" id="GO:0000428">
    <property type="term" value="C:DNA-directed RNA polymerase complex"/>
    <property type="evidence" value="ECO:0007669"/>
    <property type="project" value="UniProtKB-KW"/>
</dbReference>
<evidence type="ECO:0000256" key="2">
    <source>
        <dbReference type="ARBA" id="ARBA00022478"/>
    </source>
</evidence>